<dbReference type="EMBL" id="JAUCMV010000005">
    <property type="protein sequence ID" value="KAK0394330.1"/>
    <property type="molecule type" value="Genomic_DNA"/>
</dbReference>
<reference evidence="3" key="1">
    <citation type="submission" date="2023-06" db="EMBL/GenBank/DDBJ databases">
        <title>Genomic analysis of the entomopathogenic nematode Steinernema hermaphroditum.</title>
        <authorList>
            <person name="Schwarz E.M."/>
            <person name="Heppert J.K."/>
            <person name="Baniya A."/>
            <person name="Schwartz H.T."/>
            <person name="Tan C.-H."/>
            <person name="Antoshechkin I."/>
            <person name="Sternberg P.W."/>
            <person name="Goodrich-Blair H."/>
            <person name="Dillman A.R."/>
        </authorList>
    </citation>
    <scope>NUCLEOTIDE SEQUENCE</scope>
    <source>
        <strain evidence="3">PS9179</strain>
        <tissue evidence="3">Whole animal</tissue>
    </source>
</reference>
<feature type="signal peptide" evidence="1">
    <location>
        <begin position="1"/>
        <end position="19"/>
    </location>
</feature>
<feature type="domain" description="SCP" evidence="2">
    <location>
        <begin position="30"/>
        <end position="202"/>
    </location>
</feature>
<dbReference type="InterPro" id="IPR035940">
    <property type="entry name" value="CAP_sf"/>
</dbReference>
<dbReference type="SMART" id="SM00198">
    <property type="entry name" value="SCP"/>
    <property type="match status" value="1"/>
</dbReference>
<proteinExistence type="predicted"/>
<dbReference type="AlphaFoldDB" id="A0AA39GVI2"/>
<evidence type="ECO:0000313" key="3">
    <source>
        <dbReference type="EMBL" id="KAK0394330.1"/>
    </source>
</evidence>
<keyword evidence="1" id="KW-0732">Signal</keyword>
<protein>
    <recommendedName>
        <fullName evidence="2">SCP domain-containing protein</fullName>
    </recommendedName>
</protein>
<evidence type="ECO:0000256" key="1">
    <source>
        <dbReference type="SAM" id="SignalP"/>
    </source>
</evidence>
<dbReference type="PRINTS" id="PR00837">
    <property type="entry name" value="V5TPXLIKE"/>
</dbReference>
<name>A0AA39GVI2_9BILA</name>
<dbReference type="PANTHER" id="PTHR10334">
    <property type="entry name" value="CYSTEINE-RICH SECRETORY PROTEIN-RELATED"/>
    <property type="match status" value="1"/>
</dbReference>
<dbReference type="InterPro" id="IPR018244">
    <property type="entry name" value="Allrgn_V5/Tpx1_CS"/>
</dbReference>
<accession>A0AA39GVI2</accession>
<evidence type="ECO:0000259" key="2">
    <source>
        <dbReference type="SMART" id="SM00198"/>
    </source>
</evidence>
<sequence length="240" mass="26654">MCVAVVILTGIAFISTVLSQNCPTTGLNPATRKAIVDRHNQLRSSNALGKEIDGSTGGFAPKAKNMYKMSYDCQLEKIAQSWADRCEFKHSPSSLRNAGENLYMSWPTVQNDANTSQIFHHNRVILGPALAASDSWWSELKEIGVEQFSPQFNFTEFLFSKGVGHYTQMAWAKTTKIGCGHAKCPNMNLVVCNYRQTGNYLNWNIYEIGEPCKKDSDCTTFQNSRCSVSEGLCYQGSTSC</sequence>
<dbReference type="GO" id="GO:0005576">
    <property type="term" value="C:extracellular region"/>
    <property type="evidence" value="ECO:0007669"/>
    <property type="project" value="InterPro"/>
</dbReference>
<dbReference type="PROSITE" id="PS01009">
    <property type="entry name" value="CRISP_1"/>
    <property type="match status" value="1"/>
</dbReference>
<feature type="chain" id="PRO_5041287428" description="SCP domain-containing protein" evidence="1">
    <location>
        <begin position="20"/>
        <end position="240"/>
    </location>
</feature>
<organism evidence="3 4">
    <name type="scientific">Steinernema hermaphroditum</name>
    <dbReference type="NCBI Taxonomy" id="289476"/>
    <lineage>
        <taxon>Eukaryota</taxon>
        <taxon>Metazoa</taxon>
        <taxon>Ecdysozoa</taxon>
        <taxon>Nematoda</taxon>
        <taxon>Chromadorea</taxon>
        <taxon>Rhabditida</taxon>
        <taxon>Tylenchina</taxon>
        <taxon>Panagrolaimomorpha</taxon>
        <taxon>Strongyloidoidea</taxon>
        <taxon>Steinernematidae</taxon>
        <taxon>Steinernema</taxon>
    </lineage>
</organism>
<dbReference type="Proteomes" id="UP001175271">
    <property type="component" value="Unassembled WGS sequence"/>
</dbReference>
<dbReference type="InterPro" id="IPR014044">
    <property type="entry name" value="CAP_dom"/>
</dbReference>
<dbReference type="Gene3D" id="3.40.33.10">
    <property type="entry name" value="CAP"/>
    <property type="match status" value="1"/>
</dbReference>
<keyword evidence="4" id="KW-1185">Reference proteome</keyword>
<dbReference type="SUPFAM" id="SSF55797">
    <property type="entry name" value="PR-1-like"/>
    <property type="match status" value="1"/>
</dbReference>
<dbReference type="CDD" id="cd05380">
    <property type="entry name" value="CAP_euk"/>
    <property type="match status" value="1"/>
</dbReference>
<evidence type="ECO:0000313" key="4">
    <source>
        <dbReference type="Proteomes" id="UP001175271"/>
    </source>
</evidence>
<dbReference type="InterPro" id="IPR001283">
    <property type="entry name" value="CRISP-related"/>
</dbReference>
<gene>
    <name evidence="3" type="ORF">QR680_000683</name>
</gene>
<dbReference type="Pfam" id="PF00188">
    <property type="entry name" value="CAP"/>
    <property type="match status" value="1"/>
</dbReference>
<comment type="caution">
    <text evidence="3">The sequence shown here is derived from an EMBL/GenBank/DDBJ whole genome shotgun (WGS) entry which is preliminary data.</text>
</comment>